<dbReference type="Gene3D" id="3.30.2140.20">
    <property type="match status" value="1"/>
</dbReference>
<dbReference type="InterPro" id="IPR001447">
    <property type="entry name" value="Arylamine_N-AcTrfase"/>
</dbReference>
<comment type="similarity">
    <text evidence="1">Belongs to the arylamine N-acetyltransferase family.</text>
</comment>
<accession>T5A4H6</accession>
<reference evidence="2 3" key="1">
    <citation type="journal article" date="2013" name="Chin. Sci. Bull.">
        <title>Genome survey uncovers the secrets of sex and lifestyle in caterpillar fungus.</title>
        <authorList>
            <person name="Hu X."/>
            <person name="Zhang Y."/>
            <person name="Xiao G."/>
            <person name="Zheng P."/>
            <person name="Xia Y."/>
            <person name="Zhang X."/>
            <person name="St Leger R.J."/>
            <person name="Liu X."/>
            <person name="Wang C."/>
        </authorList>
    </citation>
    <scope>NUCLEOTIDE SEQUENCE [LARGE SCALE GENOMIC DNA]</scope>
    <source>
        <strain evidence="3">Co18 / CGMCC 3.14243</strain>
        <tissue evidence="2">Fruit-body</tissue>
    </source>
</reference>
<dbReference type="HOGENOM" id="CLU_049918_2_0_1"/>
<evidence type="ECO:0000313" key="3">
    <source>
        <dbReference type="Proteomes" id="UP000019374"/>
    </source>
</evidence>
<evidence type="ECO:0000256" key="1">
    <source>
        <dbReference type="ARBA" id="ARBA00006547"/>
    </source>
</evidence>
<dbReference type="PANTHER" id="PTHR11786:SF0">
    <property type="entry name" value="ARYLAMINE N-ACETYLTRANSFERASE 4-RELATED"/>
    <property type="match status" value="1"/>
</dbReference>
<dbReference type="Proteomes" id="UP000019374">
    <property type="component" value="Unassembled WGS sequence"/>
</dbReference>
<dbReference type="Pfam" id="PF00797">
    <property type="entry name" value="Acetyltransf_2"/>
    <property type="match status" value="1"/>
</dbReference>
<dbReference type="EMBL" id="KE658889">
    <property type="protein sequence ID" value="EQK97498.1"/>
    <property type="molecule type" value="Genomic_DNA"/>
</dbReference>
<dbReference type="eggNOG" id="ENOG502S3W4">
    <property type="taxonomic scope" value="Eukaryota"/>
</dbReference>
<name>T5A4H6_OPHSC</name>
<proteinExistence type="inferred from homology"/>
<dbReference type="InterPro" id="IPR038765">
    <property type="entry name" value="Papain-like_cys_pep_sf"/>
</dbReference>
<dbReference type="SUPFAM" id="SSF54001">
    <property type="entry name" value="Cysteine proteinases"/>
    <property type="match status" value="1"/>
</dbReference>
<dbReference type="InterPro" id="IPR053710">
    <property type="entry name" value="Arylamine_NAT_domain_sf"/>
</dbReference>
<gene>
    <name evidence="2" type="ORF">OCS_06788</name>
</gene>
<dbReference type="PANTHER" id="PTHR11786">
    <property type="entry name" value="N-HYDROXYARYLAMINE O-ACETYLTRANSFERASE"/>
    <property type="match status" value="1"/>
</dbReference>
<organism evidence="2 3">
    <name type="scientific">Ophiocordyceps sinensis (strain Co18 / CGMCC 3.14243)</name>
    <name type="common">Yarsagumba caterpillar fungus</name>
    <name type="synonym">Hirsutella sinensis</name>
    <dbReference type="NCBI Taxonomy" id="911162"/>
    <lineage>
        <taxon>Eukaryota</taxon>
        <taxon>Fungi</taxon>
        <taxon>Dikarya</taxon>
        <taxon>Ascomycota</taxon>
        <taxon>Pezizomycotina</taxon>
        <taxon>Sordariomycetes</taxon>
        <taxon>Hypocreomycetidae</taxon>
        <taxon>Hypocreales</taxon>
        <taxon>Ophiocordycipitaceae</taxon>
        <taxon>Ophiocordyceps</taxon>
    </lineage>
</organism>
<dbReference type="AlphaFoldDB" id="T5A4H6"/>
<dbReference type="GO" id="GO:0016407">
    <property type="term" value="F:acetyltransferase activity"/>
    <property type="evidence" value="ECO:0007669"/>
    <property type="project" value="InterPro"/>
</dbReference>
<protein>
    <submittedName>
        <fullName evidence="2">Arylamine N-acetyltransferase 2</fullName>
    </submittedName>
</protein>
<keyword evidence="2" id="KW-0808">Transferase</keyword>
<evidence type="ECO:0000313" key="2">
    <source>
        <dbReference type="EMBL" id="EQK97498.1"/>
    </source>
</evidence>
<sequence length="338" mass="38240">MEAFRDASPPESAYSASQAAAWLRRIALSPAYARYVDAPSTIPKTPDSLRTLFRCQITTFAYENLSVHYSAAHQVDIRPHVLYAKMMGPDGNGRGGYCMELSILFHHMLRALGFHVYMTGVRNRTRTDGVPRGEYQGWTHINNIVHLPCGSKFSADVAFGGDGPTCPLPMDGAATAMQNLGPQQVRLVHDNIPKQCLREPKLWVYQYRNSAEGVWDAFYSFSEVEFFQEDFEVQNWWTSVKTLHRWTVLVVRFLREGEPVKFPSDEGWRVEDAQVTVVGKVMLVNDVVKVNMGGKTQVVHRFSSEAGRLRALVEYFGIRLTDQERQSIQGWDMALADA</sequence>
<dbReference type="OrthoDB" id="10260017at2759"/>